<evidence type="ECO:0000313" key="4">
    <source>
        <dbReference type="Proteomes" id="UP000022611"/>
    </source>
</evidence>
<proteinExistence type="predicted"/>
<dbReference type="Proteomes" id="UP000022611">
    <property type="component" value="Unassembled WGS sequence"/>
</dbReference>
<dbReference type="Pfam" id="PF25023">
    <property type="entry name" value="TEN_YD-shell"/>
    <property type="match status" value="1"/>
</dbReference>
<dbReference type="Gene3D" id="2.180.10.10">
    <property type="entry name" value="RHS repeat-associated core"/>
    <property type="match status" value="1"/>
</dbReference>
<accession>A0A010SG53</accession>
<dbReference type="InterPro" id="IPR056823">
    <property type="entry name" value="TEN-like_YD-shell"/>
</dbReference>
<dbReference type="InterPro" id="IPR022385">
    <property type="entry name" value="Rhs_assc_core"/>
</dbReference>
<dbReference type="NCBIfam" id="TIGR03696">
    <property type="entry name" value="Rhs_assc_core"/>
    <property type="match status" value="1"/>
</dbReference>
<dbReference type="EMBL" id="AFOY02000019">
    <property type="protein sequence ID" value="EXF92125.1"/>
    <property type="molecule type" value="Genomic_DNA"/>
</dbReference>
<feature type="domain" description="Teneurin-like YD-shell" evidence="2">
    <location>
        <begin position="6"/>
        <end position="147"/>
    </location>
</feature>
<sequence>MPLNRGTLLCHYRYDPLDRLTACAPSVRTSTQRFYLEDRLATEIQGATQCSIMQHEDQLLALQQRQNGAAETTLLATDQQRSVLNALDATQPHPIAYTPYGHRAPGGGLLSLLGFNGERPDPVTGCYLLGNGYRAFNPVLMRFNSPDSWSPFGEGGLNAYAYCTGDPLNRVDNTGHSWALVRTNLKLLAQQAKKIAPSTTAQKMPKTQHMLKRRQIAKGVVSYEDTSEGGRRINFIGHGVKPAPNENSLLTTSEGEWGPLKLFIAAKKQGIDFDSYNNVRILSCYSAEGEANSFAAIFAKLSNKPTKGYYGELLTRHDLALTEHKIPTSQFTIIKRNPFDPLNKKERKNISTFPSDP</sequence>
<dbReference type="eggNOG" id="COG3209">
    <property type="taxonomic scope" value="Bacteria"/>
</dbReference>
<dbReference type="HOGENOM" id="CLU_803781_0_0_6"/>
<evidence type="ECO:0000259" key="2">
    <source>
        <dbReference type="Pfam" id="PF25023"/>
    </source>
</evidence>
<name>A0A010SG53_PSEFL</name>
<dbReference type="OrthoDB" id="6871516at2"/>
<dbReference type="RefSeq" id="WP_024265159.1">
    <property type="nucleotide sequence ID" value="NZ_AFOY02000019.1"/>
</dbReference>
<evidence type="ECO:0000313" key="3">
    <source>
        <dbReference type="EMBL" id="EXF92125.1"/>
    </source>
</evidence>
<gene>
    <name evidence="3" type="ORF">HK44_015100</name>
</gene>
<evidence type="ECO:0000256" key="1">
    <source>
        <dbReference type="ARBA" id="ARBA00022737"/>
    </source>
</evidence>
<reference evidence="3 4" key="1">
    <citation type="journal article" date="2011" name="J. Bacteriol.">
        <title>Draft genome sequence of the polycyclic aromatic hydrocarbon-degrading, genetically engineered bioluminescent bioreporter Pseudomonas fluorescens HK44.</title>
        <authorList>
            <person name="Chauhan A."/>
            <person name="Layton A.C."/>
            <person name="Williams D.E."/>
            <person name="Smartt A.E."/>
            <person name="Ripp S."/>
            <person name="Karpinets T.V."/>
            <person name="Brown S.D."/>
            <person name="Sayler G.S."/>
        </authorList>
    </citation>
    <scope>NUCLEOTIDE SEQUENCE [LARGE SCALE GENOMIC DNA]</scope>
    <source>
        <strain evidence="3 4">HK44</strain>
    </source>
</reference>
<comment type="caution">
    <text evidence="3">The sequence shown here is derived from an EMBL/GenBank/DDBJ whole genome shotgun (WGS) entry which is preliminary data.</text>
</comment>
<organism evidence="3 4">
    <name type="scientific">Pseudomonas fluorescens HK44</name>
    <dbReference type="NCBI Taxonomy" id="1042209"/>
    <lineage>
        <taxon>Bacteria</taxon>
        <taxon>Pseudomonadati</taxon>
        <taxon>Pseudomonadota</taxon>
        <taxon>Gammaproteobacteria</taxon>
        <taxon>Pseudomonadales</taxon>
        <taxon>Pseudomonadaceae</taxon>
        <taxon>Pseudomonas</taxon>
    </lineage>
</organism>
<dbReference type="PATRIC" id="fig|1042209.11.peg.5448"/>
<keyword evidence="1" id="KW-0677">Repeat</keyword>
<dbReference type="SUPFAM" id="SSF56399">
    <property type="entry name" value="ADP-ribosylation"/>
    <property type="match status" value="1"/>
</dbReference>
<dbReference type="AlphaFoldDB" id="A0A010SG53"/>
<protein>
    <recommendedName>
        <fullName evidence="2">Teneurin-like YD-shell domain-containing protein</fullName>
    </recommendedName>
</protein>